<reference evidence="3 4" key="1">
    <citation type="journal article" date="2003" name="Extremophiles">
        <title>Halomonas glaciei sp. nov. isolated from fast ice of Adelie Land, Antarctica.</title>
        <authorList>
            <person name="Reddy G.S."/>
            <person name="Raghavan P.U."/>
            <person name="Sarita N.B."/>
            <person name="Prakash J.S."/>
            <person name="Nagesh N."/>
            <person name="Delille D."/>
            <person name="Shivaji S."/>
        </authorList>
    </citation>
    <scope>NUCLEOTIDE SEQUENCE [LARGE SCALE GENOMIC DNA]</scope>
    <source>
        <strain evidence="3 4">DD39</strain>
    </source>
</reference>
<dbReference type="AlphaFoldDB" id="A0A7Z0LSS7"/>
<feature type="region of interest" description="Disordered" evidence="1">
    <location>
        <begin position="599"/>
        <end position="627"/>
    </location>
</feature>
<gene>
    <name evidence="3" type="ORF">HZS80_09725</name>
</gene>
<dbReference type="PROSITE" id="PS50994">
    <property type="entry name" value="INTEGRASE"/>
    <property type="match status" value="1"/>
</dbReference>
<dbReference type="InterPro" id="IPR001584">
    <property type="entry name" value="Integrase_cat-core"/>
</dbReference>
<dbReference type="Proteomes" id="UP000526892">
    <property type="component" value="Unassembled WGS sequence"/>
</dbReference>
<protein>
    <submittedName>
        <fullName evidence="3">DDE-type integrase/transposase/recombinase</fullName>
    </submittedName>
</protein>
<proteinExistence type="predicted"/>
<dbReference type="InterPro" id="IPR012337">
    <property type="entry name" value="RNaseH-like_sf"/>
</dbReference>
<evidence type="ECO:0000256" key="1">
    <source>
        <dbReference type="SAM" id="MobiDB-lite"/>
    </source>
</evidence>
<dbReference type="SUPFAM" id="SSF53098">
    <property type="entry name" value="Ribonuclease H-like"/>
    <property type="match status" value="1"/>
</dbReference>
<dbReference type="GO" id="GO:0015074">
    <property type="term" value="P:DNA integration"/>
    <property type="evidence" value="ECO:0007669"/>
    <property type="project" value="InterPro"/>
</dbReference>
<keyword evidence="4" id="KW-1185">Reference proteome</keyword>
<name>A0A7Z0LSS7_9GAMM</name>
<dbReference type="GO" id="GO:0003676">
    <property type="term" value="F:nucleic acid binding"/>
    <property type="evidence" value="ECO:0007669"/>
    <property type="project" value="InterPro"/>
</dbReference>
<comment type="caution">
    <text evidence="3">The sequence shown here is derived from an EMBL/GenBank/DDBJ whole genome shotgun (WGS) entry which is preliminary data.</text>
</comment>
<evidence type="ECO:0000313" key="4">
    <source>
        <dbReference type="Proteomes" id="UP000526892"/>
    </source>
</evidence>
<dbReference type="Pfam" id="PF09299">
    <property type="entry name" value="Mu-transpos_C"/>
    <property type="match status" value="1"/>
</dbReference>
<sequence length="627" mass="72165">MSIEFFSDEFPGFQSGEASAVVDRQYLNAPERLSYISFDSLSKSVQEEAYYKYKVIVLVNEHLQGGWTKKNIEPLLDSLLEQGHIEKKPSWRSVARWHKNYDQDIGPKSLVSAKGLVKNAGNSKRDDADFYKKAVEEKFLKRERPHVSTAYYHYFNNILLYNRAHPDNAIEPITKSAFYKRVKKISPYEVEVGRFGKAEADKNYRVVNKFSAAERVMERVEIDHTPLDLILLDDTLLIPIGRPYLTILIDCHSRCIIGFYLSFQEPSYNSIRSAIMNACLSKEDVVEKYPMIKKDWPCQGKIETLVVDNGAEFWSKNLEFFCASVGINIEFNPVGKPWKKPLVERLFSIYNSKFVKEIPGTTFSNAQQLAGYKPEKDAILPFSYFIELMHIWIIDIYNQSPDSRMTRIPALSWDISCKKYPPPLYSGFEEKKFKIEAFPTELCTLRRGGISIDRIDYTNEELVEYRKITPPPPGSKVVKVVVKRDPDDVSYIYVYLVEKKEYIRVSAVDPDHLYDGLSVFQLKVRRKLHRNFINSKTDYVGIAEAEKLIDDRVCEIAEEVSASKKKIKGTKKAAAYFGISSENPSSIIDGFTSREISDIEKGNKSHSDVNPNDEEWKRISDDLEPYS</sequence>
<dbReference type="RefSeq" id="WP_083023766.1">
    <property type="nucleotide sequence ID" value="NZ_JACCDE010000012.1"/>
</dbReference>
<dbReference type="EMBL" id="JACCDE010000012">
    <property type="protein sequence ID" value="NYS77990.1"/>
    <property type="molecule type" value="Genomic_DNA"/>
</dbReference>
<dbReference type="InterPro" id="IPR015378">
    <property type="entry name" value="Transposase-like_Mu_C"/>
</dbReference>
<evidence type="ECO:0000313" key="3">
    <source>
        <dbReference type="EMBL" id="NYS77990.1"/>
    </source>
</evidence>
<dbReference type="InterPro" id="IPR036397">
    <property type="entry name" value="RNaseH_sf"/>
</dbReference>
<dbReference type="Gene3D" id="3.30.420.10">
    <property type="entry name" value="Ribonuclease H-like superfamily/Ribonuclease H"/>
    <property type="match status" value="1"/>
</dbReference>
<accession>A0A7Z0LSS7</accession>
<feature type="domain" description="Integrase catalytic" evidence="2">
    <location>
        <begin position="222"/>
        <end position="409"/>
    </location>
</feature>
<evidence type="ECO:0000259" key="2">
    <source>
        <dbReference type="PROSITE" id="PS50994"/>
    </source>
</evidence>
<organism evidence="3 4">
    <name type="scientific">Vreelandella glaciei</name>
    <dbReference type="NCBI Taxonomy" id="186761"/>
    <lineage>
        <taxon>Bacteria</taxon>
        <taxon>Pseudomonadati</taxon>
        <taxon>Pseudomonadota</taxon>
        <taxon>Gammaproteobacteria</taxon>
        <taxon>Oceanospirillales</taxon>
        <taxon>Halomonadaceae</taxon>
        <taxon>Vreelandella</taxon>
    </lineage>
</organism>